<protein>
    <submittedName>
        <fullName evidence="3">Uncharacterized protein</fullName>
    </submittedName>
</protein>
<evidence type="ECO:0000313" key="4">
    <source>
        <dbReference type="Proteomes" id="UP001177023"/>
    </source>
</evidence>
<accession>A0AA36GJ25</accession>
<feature type="non-terminal residue" evidence="3">
    <location>
        <position position="1"/>
    </location>
</feature>
<sequence length="603" mass="67877">MVNDENREKRGYSQQAPETNKEKDEVDEMSAPTRATSESEKQGSSNPLQQAIPVPVFIGDQTARVITNDDGTMVKESLDEHAKPYNDVHELRHDLNLLGRKYTIDELQLAALKWSGTPLPDFWYKEFRSKRGLTSTLLSILLREGKALFRYPTGILWRNLEGDQTQAVQPAVGDGLPAEEFSPSDEDNSPKSFVEHDESHTIEIVAAGGGNEPNQQALMCGHCHWSIGPDEIWKKRHKEKNNKKKMDFSELLQQAEKNKEKLEKKVSTIKSTIDKEDRIQREKEAKKEKERLAELRLQANGGKANKKIARHFGIDPVNMQIRYGNSHEHIETLQKRRSKEQEEQDMLADSLRGGVHKALQLKQKAEQLRGKLPADEHRRAGTSKENSLAGMSSRHRHSRDHFSPPRDSKGQPNKFELNSKRPPPPAALDFSKSAEGHSSGRDRDRAPLPPSREKIERHRERMDIDRERINNERRAPPSAPVPQKEKRKPFTKGPTPPPIIPPAVPGKKYLPGDDRYQPPAPGERRKDGEKGNGSGSMRREKTSSSSSSSSKGAPRQSASSSAPRAPHHQSNRPPMKTMGELFSNGAAGLPITVAEICARRRHR</sequence>
<feature type="compositionally biased region" description="Basic and acidic residues" evidence="2">
    <location>
        <begin position="400"/>
        <end position="409"/>
    </location>
</feature>
<feature type="compositionally biased region" description="Low complexity" evidence="2">
    <location>
        <begin position="543"/>
        <end position="564"/>
    </location>
</feature>
<feature type="coiled-coil region" evidence="1">
    <location>
        <begin position="238"/>
        <end position="298"/>
    </location>
</feature>
<feature type="region of interest" description="Disordered" evidence="2">
    <location>
        <begin position="328"/>
        <end position="590"/>
    </location>
</feature>
<keyword evidence="4" id="KW-1185">Reference proteome</keyword>
<name>A0AA36GJ25_9BILA</name>
<feature type="region of interest" description="Disordered" evidence="2">
    <location>
        <begin position="174"/>
        <end position="193"/>
    </location>
</feature>
<evidence type="ECO:0000256" key="1">
    <source>
        <dbReference type="SAM" id="Coils"/>
    </source>
</evidence>
<dbReference type="AlphaFoldDB" id="A0AA36GJ25"/>
<feature type="compositionally biased region" description="Pro residues" evidence="2">
    <location>
        <begin position="494"/>
        <end position="504"/>
    </location>
</feature>
<gene>
    <name evidence="3" type="ORF">MSPICULIGERA_LOCUS25768</name>
</gene>
<evidence type="ECO:0000256" key="2">
    <source>
        <dbReference type="SAM" id="MobiDB-lite"/>
    </source>
</evidence>
<proteinExistence type="predicted"/>
<evidence type="ECO:0000313" key="3">
    <source>
        <dbReference type="EMBL" id="CAJ0587814.1"/>
    </source>
</evidence>
<dbReference type="EMBL" id="CATQJA010002710">
    <property type="protein sequence ID" value="CAJ0587814.1"/>
    <property type="molecule type" value="Genomic_DNA"/>
</dbReference>
<organism evidence="3 4">
    <name type="scientific">Mesorhabditis spiculigera</name>
    <dbReference type="NCBI Taxonomy" id="96644"/>
    <lineage>
        <taxon>Eukaryota</taxon>
        <taxon>Metazoa</taxon>
        <taxon>Ecdysozoa</taxon>
        <taxon>Nematoda</taxon>
        <taxon>Chromadorea</taxon>
        <taxon>Rhabditida</taxon>
        <taxon>Rhabditina</taxon>
        <taxon>Rhabditomorpha</taxon>
        <taxon>Rhabditoidea</taxon>
        <taxon>Rhabditidae</taxon>
        <taxon>Mesorhabditinae</taxon>
        <taxon>Mesorhabditis</taxon>
    </lineage>
</organism>
<feature type="compositionally biased region" description="Basic and acidic residues" evidence="2">
    <location>
        <begin position="363"/>
        <end position="379"/>
    </location>
</feature>
<keyword evidence="1" id="KW-0175">Coiled coil</keyword>
<reference evidence="3" key="1">
    <citation type="submission" date="2023-06" db="EMBL/GenBank/DDBJ databases">
        <authorList>
            <person name="Delattre M."/>
        </authorList>
    </citation>
    <scope>NUCLEOTIDE SEQUENCE</scope>
    <source>
        <strain evidence="3">AF72</strain>
    </source>
</reference>
<feature type="compositionally biased region" description="Basic and acidic residues" evidence="2">
    <location>
        <begin position="510"/>
        <end position="530"/>
    </location>
</feature>
<dbReference type="Proteomes" id="UP001177023">
    <property type="component" value="Unassembled WGS sequence"/>
</dbReference>
<feature type="region of interest" description="Disordered" evidence="2">
    <location>
        <begin position="1"/>
        <end position="50"/>
    </location>
</feature>
<feature type="compositionally biased region" description="Basic and acidic residues" evidence="2">
    <location>
        <begin position="1"/>
        <end position="11"/>
    </location>
</feature>
<comment type="caution">
    <text evidence="3">The sequence shown here is derived from an EMBL/GenBank/DDBJ whole genome shotgun (WGS) entry which is preliminary data.</text>
</comment>
<feature type="compositionally biased region" description="Basic and acidic residues" evidence="2">
    <location>
        <begin position="432"/>
        <end position="475"/>
    </location>
</feature>